<feature type="compositionally biased region" description="Low complexity" evidence="9">
    <location>
        <begin position="21"/>
        <end position="37"/>
    </location>
</feature>
<feature type="compositionally biased region" description="Polar residues" evidence="9">
    <location>
        <begin position="38"/>
        <end position="60"/>
    </location>
</feature>
<evidence type="ECO:0000313" key="12">
    <source>
        <dbReference type="Proteomes" id="UP000006671"/>
    </source>
</evidence>
<evidence type="ECO:0000259" key="10">
    <source>
        <dbReference type="PROSITE" id="PS51462"/>
    </source>
</evidence>
<evidence type="ECO:0000256" key="4">
    <source>
        <dbReference type="ARBA" id="ARBA00022490"/>
    </source>
</evidence>
<feature type="region of interest" description="Disordered" evidence="9">
    <location>
        <begin position="519"/>
        <end position="542"/>
    </location>
</feature>
<dbReference type="GO" id="GO:0000290">
    <property type="term" value="P:deadenylation-dependent decapping of nuclear-transcribed mRNA"/>
    <property type="evidence" value="ECO:0007669"/>
    <property type="project" value="InterPro"/>
</dbReference>
<dbReference type="GeneID" id="8851317"/>
<keyword evidence="5" id="KW-0479">Metal-binding</keyword>
<evidence type="ECO:0000256" key="7">
    <source>
        <dbReference type="ARBA" id="ARBA00022884"/>
    </source>
</evidence>
<evidence type="ECO:0000313" key="11">
    <source>
        <dbReference type="EMBL" id="EFC41904.1"/>
    </source>
</evidence>
<dbReference type="PROSITE" id="PS00893">
    <property type="entry name" value="NUDIX_BOX"/>
    <property type="match status" value="1"/>
</dbReference>
<evidence type="ECO:0000256" key="5">
    <source>
        <dbReference type="ARBA" id="ARBA00022723"/>
    </source>
</evidence>
<keyword evidence="12" id="KW-1185">Reference proteome</keyword>
<comment type="similarity">
    <text evidence="3">Belongs to the Nudix hydrolase family. DCP2 subfamily.</text>
</comment>
<dbReference type="Pfam" id="PF05026">
    <property type="entry name" value="DCP2"/>
    <property type="match status" value="1"/>
</dbReference>
<evidence type="ECO:0000256" key="3">
    <source>
        <dbReference type="ARBA" id="ARBA00005279"/>
    </source>
</evidence>
<protein>
    <recommendedName>
        <fullName evidence="10">Nudix hydrolase domain-containing protein</fullName>
    </recommendedName>
</protein>
<dbReference type="OrthoDB" id="18996at2759"/>
<proteinExistence type="inferred from homology"/>
<dbReference type="PANTHER" id="PTHR23114:SF17">
    <property type="entry name" value="M7GPPPN-MRNA HYDROLASE"/>
    <property type="match status" value="1"/>
</dbReference>
<dbReference type="SMART" id="SM01125">
    <property type="entry name" value="DCP2"/>
    <property type="match status" value="1"/>
</dbReference>
<dbReference type="InterPro" id="IPR000086">
    <property type="entry name" value="NUDIX_hydrolase_dom"/>
</dbReference>
<feature type="region of interest" description="Disordered" evidence="9">
    <location>
        <begin position="1"/>
        <end position="108"/>
    </location>
</feature>
<sequence length="583" mass="66737">MSSSTDHQILIPSARQKIPYNNNNNNGFNNGNNSNGNDINKQSNTNNSYHKKSQSLSTPINNNHSSNSSSQQQHSQPITINSSSSSSFLKNNNSRKNRNNQSASSVGSFKKINDQTLSREIDQSQQQQQQFNNNSPIIDDNNNNTRLRAKSFQNTPQFTPKQALTVNTSSNKSNKQLLNVSNQVVQSKSIPNSLNDTFEVSKSTLINGSSNNNNLSPSKFVKIMTPPPQRKKKQLVEDNYSSSAPSKISLKFDDNEEENELLDEVLDDLCIRFILNCPTLEEEQMEGIDSRVFETLFFQLEEAFWFYYDFHRVKHKSLPKYKFSMFCEKMYARCPILEELTQNDSSQADVDSLVQRFLDYKTSVPVYGCIILNENLDKVLLVQGYNTKSWSFPKGKINQNEKETTCAAREVYEECGYELGDRVNEQDFIEIDQNYESSVPDYKDKYKHSNPYTKLFIVGGIPESTQFATRTRKEILKIKWFSIDHLYETCYPRHKDKQGLRTWLVKPFLNSLIDWIKKRKQPTSNPKTPDKKPVNRSNRSLTAPAIPNLSVSTIVAQSTNQTNVGSPLLSFVFDTDEILEKKK</sequence>
<evidence type="ECO:0000256" key="9">
    <source>
        <dbReference type="SAM" id="MobiDB-lite"/>
    </source>
</evidence>
<dbReference type="GO" id="GO:0005737">
    <property type="term" value="C:cytoplasm"/>
    <property type="evidence" value="ECO:0007669"/>
    <property type="project" value="UniProtKB-SubCell"/>
</dbReference>
<keyword evidence="8" id="KW-0464">Manganese</keyword>
<dbReference type="GO" id="GO:0030145">
    <property type="term" value="F:manganese ion binding"/>
    <property type="evidence" value="ECO:0007669"/>
    <property type="project" value="InterPro"/>
</dbReference>
<dbReference type="eggNOG" id="KOG2937">
    <property type="taxonomic scope" value="Eukaryota"/>
</dbReference>
<feature type="domain" description="Nudix hydrolase" evidence="10">
    <location>
        <begin position="362"/>
        <end position="506"/>
    </location>
</feature>
<dbReference type="STRING" id="5762.D2VMY9"/>
<feature type="compositionally biased region" description="Low complexity" evidence="9">
    <location>
        <begin position="61"/>
        <end position="92"/>
    </location>
</feature>
<evidence type="ECO:0000256" key="1">
    <source>
        <dbReference type="ARBA" id="ARBA00001936"/>
    </source>
</evidence>
<dbReference type="InParanoid" id="D2VMY9"/>
<dbReference type="InterPro" id="IPR007722">
    <property type="entry name" value="DCP2_BoxA"/>
</dbReference>
<dbReference type="GO" id="GO:0000184">
    <property type="term" value="P:nuclear-transcribed mRNA catabolic process, nonsense-mediated decay"/>
    <property type="evidence" value="ECO:0007669"/>
    <property type="project" value="InterPro"/>
</dbReference>
<gene>
    <name evidence="11" type="ORF">NAEGRDRAFT_80596</name>
</gene>
<name>D2VMY9_NAEGR</name>
<dbReference type="InterPro" id="IPR015797">
    <property type="entry name" value="NUDIX_hydrolase-like_dom_sf"/>
</dbReference>
<dbReference type="InterPro" id="IPR036189">
    <property type="entry name" value="DCP2_BoxA_sf"/>
</dbReference>
<dbReference type="InterPro" id="IPR044099">
    <property type="entry name" value="Dcp2_NUDIX"/>
</dbReference>
<dbReference type="GO" id="GO:0003723">
    <property type="term" value="F:RNA binding"/>
    <property type="evidence" value="ECO:0007669"/>
    <property type="project" value="UniProtKB-KW"/>
</dbReference>
<comment type="cofactor">
    <cofactor evidence="1">
        <name>Mn(2+)</name>
        <dbReference type="ChEBI" id="CHEBI:29035"/>
    </cofactor>
</comment>
<reference evidence="11 12" key="1">
    <citation type="journal article" date="2010" name="Cell">
        <title>The genome of Naegleria gruberi illuminates early eukaryotic versatility.</title>
        <authorList>
            <person name="Fritz-Laylin L.K."/>
            <person name="Prochnik S.E."/>
            <person name="Ginger M.L."/>
            <person name="Dacks J.B."/>
            <person name="Carpenter M.L."/>
            <person name="Field M.C."/>
            <person name="Kuo A."/>
            <person name="Paredez A."/>
            <person name="Chapman J."/>
            <person name="Pham J."/>
            <person name="Shu S."/>
            <person name="Neupane R."/>
            <person name="Cipriano M."/>
            <person name="Mancuso J."/>
            <person name="Tu H."/>
            <person name="Salamov A."/>
            <person name="Lindquist E."/>
            <person name="Shapiro H."/>
            <person name="Lucas S."/>
            <person name="Grigoriev I.V."/>
            <person name="Cande W.Z."/>
            <person name="Fulton C."/>
            <person name="Rokhsar D.S."/>
            <person name="Dawson S.C."/>
        </authorList>
    </citation>
    <scope>NUCLEOTIDE SEQUENCE [LARGE SCALE GENOMIC DNA]</scope>
    <source>
        <strain evidence="11 12">NEG-M</strain>
    </source>
</reference>
<evidence type="ECO:0000256" key="6">
    <source>
        <dbReference type="ARBA" id="ARBA00022801"/>
    </source>
</evidence>
<dbReference type="VEuPathDB" id="AmoebaDB:NAEGRDRAFT_80596"/>
<feature type="region of interest" description="Disordered" evidence="9">
    <location>
        <begin position="120"/>
        <end position="144"/>
    </location>
</feature>
<dbReference type="Proteomes" id="UP000006671">
    <property type="component" value="Unassembled WGS sequence"/>
</dbReference>
<dbReference type="Gene3D" id="1.10.10.1050">
    <property type="entry name" value="Dcp2, box A domain"/>
    <property type="match status" value="1"/>
</dbReference>
<dbReference type="Gene3D" id="3.90.79.10">
    <property type="entry name" value="Nucleoside Triphosphate Pyrophosphohydrolase"/>
    <property type="match status" value="1"/>
</dbReference>
<dbReference type="PROSITE" id="PS51462">
    <property type="entry name" value="NUDIX"/>
    <property type="match status" value="1"/>
</dbReference>
<feature type="region of interest" description="Disordered" evidence="9">
    <location>
        <begin position="205"/>
        <end position="241"/>
    </location>
</feature>
<dbReference type="EMBL" id="GG738883">
    <property type="protein sequence ID" value="EFC41904.1"/>
    <property type="molecule type" value="Genomic_DNA"/>
</dbReference>
<feature type="compositionally biased region" description="Low complexity" evidence="9">
    <location>
        <begin position="205"/>
        <end position="218"/>
    </location>
</feature>
<dbReference type="FunFam" id="3.90.79.10:FF:000003">
    <property type="entry name" value="M7GpppN-mRNA hydrolase isoform 2"/>
    <property type="match status" value="1"/>
</dbReference>
<dbReference type="RefSeq" id="XP_002674648.1">
    <property type="nucleotide sequence ID" value="XM_002674602.1"/>
</dbReference>
<organism evidence="12">
    <name type="scientific">Naegleria gruberi</name>
    <name type="common">Amoeba</name>
    <dbReference type="NCBI Taxonomy" id="5762"/>
    <lineage>
        <taxon>Eukaryota</taxon>
        <taxon>Discoba</taxon>
        <taxon>Heterolobosea</taxon>
        <taxon>Tetramitia</taxon>
        <taxon>Eutetramitia</taxon>
        <taxon>Vahlkampfiidae</taxon>
        <taxon>Naegleria</taxon>
    </lineage>
</organism>
<dbReference type="InterPro" id="IPR020084">
    <property type="entry name" value="NUDIX_hydrolase_CS"/>
</dbReference>
<dbReference type="KEGG" id="ngr:NAEGRDRAFT_80596"/>
<keyword evidence="4" id="KW-0963">Cytoplasm</keyword>
<feature type="compositionally biased region" description="Low complexity" evidence="9">
    <location>
        <begin position="123"/>
        <end position="144"/>
    </location>
</feature>
<comment type="subcellular location">
    <subcellularLocation>
        <location evidence="2">Cytoplasm</location>
    </subcellularLocation>
</comment>
<keyword evidence="7" id="KW-0694">RNA-binding</keyword>
<dbReference type="SUPFAM" id="SSF140586">
    <property type="entry name" value="Dcp2 domain-like"/>
    <property type="match status" value="1"/>
</dbReference>
<dbReference type="AlphaFoldDB" id="D2VMY9"/>
<dbReference type="Pfam" id="PF00293">
    <property type="entry name" value="NUDIX"/>
    <property type="match status" value="1"/>
</dbReference>
<keyword evidence="6" id="KW-0378">Hydrolase</keyword>
<dbReference type="PANTHER" id="PTHR23114">
    <property type="entry name" value="M7GPPPN-MRNA HYDROLASE"/>
    <property type="match status" value="1"/>
</dbReference>
<evidence type="ECO:0000256" key="8">
    <source>
        <dbReference type="ARBA" id="ARBA00023211"/>
    </source>
</evidence>
<dbReference type="CDD" id="cd03672">
    <property type="entry name" value="NUDIX_Dcp2p_Nudt20"/>
    <property type="match status" value="1"/>
</dbReference>
<dbReference type="SUPFAM" id="SSF55811">
    <property type="entry name" value="Nudix"/>
    <property type="match status" value="1"/>
</dbReference>
<dbReference type="GO" id="GO:0140933">
    <property type="term" value="F:5'-(N(7)-methylguanosine 5'-triphospho)-[mRNA] hydrolase activity"/>
    <property type="evidence" value="ECO:0007669"/>
    <property type="project" value="InterPro"/>
</dbReference>
<evidence type="ECO:0000256" key="2">
    <source>
        <dbReference type="ARBA" id="ARBA00004496"/>
    </source>
</evidence>
<accession>D2VMY9</accession>